<dbReference type="Proteomes" id="UP000064137">
    <property type="component" value="Chromosome"/>
</dbReference>
<dbReference type="KEGG" id="por:APT59_09970"/>
<protein>
    <recommendedName>
        <fullName evidence="3">Phage tail protein</fullName>
    </recommendedName>
</protein>
<evidence type="ECO:0008006" key="3">
    <source>
        <dbReference type="Google" id="ProtNLM"/>
    </source>
</evidence>
<dbReference type="OrthoDB" id="6925487at2"/>
<dbReference type="RefSeq" id="WP_059314703.1">
    <property type="nucleotide sequence ID" value="NZ_CP013987.1"/>
</dbReference>
<proteinExistence type="predicted"/>
<dbReference type="EMBL" id="CP013987">
    <property type="protein sequence ID" value="ALZ84512.1"/>
    <property type="molecule type" value="Genomic_DNA"/>
</dbReference>
<name>A0A0U4VMU9_9PSED</name>
<dbReference type="InterPro" id="IPR024410">
    <property type="entry name" value="Phage_TAC_12"/>
</dbReference>
<evidence type="ECO:0000313" key="1">
    <source>
        <dbReference type="EMBL" id="ALZ84512.1"/>
    </source>
</evidence>
<dbReference type="AlphaFoldDB" id="A0A0U4VMU9"/>
<reference evidence="1 2" key="1">
    <citation type="submission" date="2016-01" db="EMBL/GenBank/DDBJ databases">
        <title>Annotation of Pseudomonas oryzihabitans USDA-ARS-USMARC-56511.</title>
        <authorList>
            <person name="Harhay G.P."/>
            <person name="Harhay D.M."/>
            <person name="Smith T.P.L."/>
            <person name="Bono J.L."/>
            <person name="Heaton M.P."/>
            <person name="Clawson M.L."/>
            <person name="Chitko-Mckown C.G."/>
            <person name="Capik S.F."/>
            <person name="DeDonder K.D."/>
            <person name="Apley M.D."/>
            <person name="Lubbers B.V."/>
            <person name="White B.J."/>
            <person name="Larson R.L."/>
        </authorList>
    </citation>
    <scope>NUCLEOTIDE SEQUENCE [LARGE SCALE GENOMIC DNA]</scope>
    <source>
        <strain evidence="1 2">USDA-ARS-USMARC-56511</strain>
    </source>
</reference>
<gene>
    <name evidence="1" type="ORF">APT59_09970</name>
</gene>
<dbReference type="Pfam" id="PF16459">
    <property type="entry name" value="Phage_TAC_13"/>
    <property type="match status" value="1"/>
</dbReference>
<accession>A0A0U4VMU9</accession>
<organism evidence="1 2">
    <name type="scientific">Pseudomonas oryzihabitans</name>
    <dbReference type="NCBI Taxonomy" id="47885"/>
    <lineage>
        <taxon>Bacteria</taxon>
        <taxon>Pseudomonadati</taxon>
        <taxon>Pseudomonadota</taxon>
        <taxon>Gammaproteobacteria</taxon>
        <taxon>Pseudomonadales</taxon>
        <taxon>Pseudomonadaceae</taxon>
        <taxon>Pseudomonas</taxon>
    </lineage>
</organism>
<evidence type="ECO:0000313" key="2">
    <source>
        <dbReference type="Proteomes" id="UP000064137"/>
    </source>
</evidence>
<sequence>MKLKDLKAAGAFVEAAPVKKTIQWDRGQLDEEKKPVIDEFTVLVKRQSFGVIEKLYAPAEGEDEAAVAKRSRNAKLISECVLLGEQGDEQIPYEDALNLEPNLAFALLNAVHEVNGIGKGAAKN</sequence>